<evidence type="ECO:0000256" key="4">
    <source>
        <dbReference type="ARBA" id="ARBA00023136"/>
    </source>
</evidence>
<evidence type="ECO:0000256" key="1">
    <source>
        <dbReference type="ARBA" id="ARBA00004370"/>
    </source>
</evidence>
<evidence type="ECO:0000313" key="9">
    <source>
        <dbReference type="Proteomes" id="UP000694523"/>
    </source>
</evidence>
<accession>A0A8C6TNV6</accession>
<keyword evidence="3 7" id="KW-1133">Transmembrane helix</keyword>
<keyword evidence="4 7" id="KW-0472">Membrane</keyword>
<keyword evidence="9" id="KW-1185">Reference proteome</keyword>
<feature type="transmembrane region" description="Helical" evidence="7">
    <location>
        <begin position="33"/>
        <end position="58"/>
    </location>
</feature>
<evidence type="ECO:0000256" key="7">
    <source>
        <dbReference type="SAM" id="Phobius"/>
    </source>
</evidence>
<reference evidence="8" key="2">
    <citation type="submission" date="2025-09" db="UniProtKB">
        <authorList>
            <consortium name="Ensembl"/>
        </authorList>
    </citation>
    <scope>IDENTIFICATION</scope>
</reference>
<comment type="subcellular location">
    <subcellularLocation>
        <location evidence="1">Membrane</location>
    </subcellularLocation>
</comment>
<dbReference type="PANTHER" id="PTHR17615">
    <property type="entry name" value="PROTEIN FAM189A"/>
    <property type="match status" value="1"/>
</dbReference>
<evidence type="ECO:0000256" key="2">
    <source>
        <dbReference type="ARBA" id="ARBA00022692"/>
    </source>
</evidence>
<feature type="transmembrane region" description="Helical" evidence="7">
    <location>
        <begin position="78"/>
        <end position="104"/>
    </location>
</feature>
<keyword evidence="2 7" id="KW-0812">Transmembrane</keyword>
<proteinExistence type="inferred from homology"/>
<name>A0A8C6TNV6_9GOBI</name>
<protein>
    <submittedName>
        <fullName evidence="8">Uncharacterized protein</fullName>
    </submittedName>
</protein>
<evidence type="ECO:0000256" key="5">
    <source>
        <dbReference type="ARBA" id="ARBA00034309"/>
    </source>
</evidence>
<dbReference type="Ensembl" id="ENSNMLT00000026429.1">
    <property type="protein sequence ID" value="ENSNMLP00000023621.1"/>
    <property type="gene ID" value="ENSNMLG00000015201.1"/>
</dbReference>
<dbReference type="AlphaFoldDB" id="A0A8C6TNV6"/>
<reference evidence="8" key="1">
    <citation type="submission" date="2025-08" db="UniProtKB">
        <authorList>
            <consortium name="Ensembl"/>
        </authorList>
    </citation>
    <scope>IDENTIFICATION</scope>
</reference>
<evidence type="ECO:0000313" key="8">
    <source>
        <dbReference type="Ensembl" id="ENSNMLP00000023621.1"/>
    </source>
</evidence>
<sequence length="217" mass="23442">SMPSPSDSSSVASGSRGWSDSRRGMSARGSARLLLYLGLCHLGLGAMVLAFSFTSMAFTSSARVRQSCPFWAGFFDLLFSACGLSILSTIICTLSTVTCSIHIFSLDLVHLVRLAHNIFCSFNAPLLRTPFSLTSWTLRSLSLQSPHPVLSPEYTCSSETDAQSITYNGSMESPVPLYPTDCPPPYEAVMGQRAASQVGQDLHEFCHIKSVMLIGSL</sequence>
<dbReference type="Proteomes" id="UP000694523">
    <property type="component" value="Unplaced"/>
</dbReference>
<organism evidence="8 9">
    <name type="scientific">Neogobius melanostomus</name>
    <name type="common">round goby</name>
    <dbReference type="NCBI Taxonomy" id="47308"/>
    <lineage>
        <taxon>Eukaryota</taxon>
        <taxon>Metazoa</taxon>
        <taxon>Chordata</taxon>
        <taxon>Craniata</taxon>
        <taxon>Vertebrata</taxon>
        <taxon>Euteleostomi</taxon>
        <taxon>Actinopterygii</taxon>
        <taxon>Neopterygii</taxon>
        <taxon>Teleostei</taxon>
        <taxon>Neoteleostei</taxon>
        <taxon>Acanthomorphata</taxon>
        <taxon>Gobiaria</taxon>
        <taxon>Gobiiformes</taxon>
        <taxon>Gobioidei</taxon>
        <taxon>Gobiidae</taxon>
        <taxon>Benthophilinae</taxon>
        <taxon>Neogobiini</taxon>
        <taxon>Neogobius</taxon>
    </lineage>
</organism>
<dbReference type="PANTHER" id="PTHR17615:SF7">
    <property type="entry name" value="PROTEIN ENTREP3"/>
    <property type="match status" value="1"/>
</dbReference>
<dbReference type="GO" id="GO:0016020">
    <property type="term" value="C:membrane"/>
    <property type="evidence" value="ECO:0007669"/>
    <property type="project" value="UniProtKB-SubCell"/>
</dbReference>
<comment type="similarity">
    <text evidence="5">Belongs to the ENTREP family.</text>
</comment>
<feature type="region of interest" description="Disordered" evidence="6">
    <location>
        <begin position="1"/>
        <end position="23"/>
    </location>
</feature>
<dbReference type="InterPro" id="IPR030431">
    <property type="entry name" value="ENTREP1-3"/>
</dbReference>
<evidence type="ECO:0000256" key="3">
    <source>
        <dbReference type="ARBA" id="ARBA00022989"/>
    </source>
</evidence>
<evidence type="ECO:0000256" key="6">
    <source>
        <dbReference type="SAM" id="MobiDB-lite"/>
    </source>
</evidence>